<evidence type="ECO:0000313" key="14">
    <source>
        <dbReference type="Proteomes" id="UP000626092"/>
    </source>
</evidence>
<dbReference type="GO" id="GO:0016746">
    <property type="term" value="F:acyltransferase activity"/>
    <property type="evidence" value="ECO:0007669"/>
    <property type="project" value="UniProtKB-KW"/>
</dbReference>
<comment type="caution">
    <text evidence="13">The sequence shown here is derived from an EMBL/GenBank/DDBJ whole genome shotgun (WGS) entry which is preliminary data.</text>
</comment>
<dbReference type="EMBL" id="WJXA01000007">
    <property type="protein sequence ID" value="KAF7137747.1"/>
    <property type="molecule type" value="Genomic_DNA"/>
</dbReference>
<dbReference type="InterPro" id="IPR002189">
    <property type="entry name" value="CapZ_alpha"/>
</dbReference>
<dbReference type="GO" id="GO:0006644">
    <property type="term" value="P:phospholipid metabolic process"/>
    <property type="evidence" value="ECO:0007669"/>
    <property type="project" value="InterPro"/>
</dbReference>
<dbReference type="FunFam" id="3.90.1150.210:FF:000003">
    <property type="entry name" value="F-actin-capping protein subunit alpha"/>
    <property type="match status" value="1"/>
</dbReference>
<dbReference type="Pfam" id="PF01267">
    <property type="entry name" value="F-actin_cap_A"/>
    <property type="match status" value="2"/>
</dbReference>
<dbReference type="InterPro" id="IPR002123">
    <property type="entry name" value="Plipid/glycerol_acylTrfase"/>
</dbReference>
<evidence type="ECO:0000256" key="10">
    <source>
        <dbReference type="ARBA" id="ARBA00023315"/>
    </source>
</evidence>
<keyword evidence="10" id="KW-0012">Acyltransferase</keyword>
<proteinExistence type="inferred from homology"/>
<dbReference type="FunFam" id="3.30.1140.60:FF:000003">
    <property type="entry name" value="F-actin-capping protein subunit alpha"/>
    <property type="match status" value="1"/>
</dbReference>
<dbReference type="PROSITE" id="PS00748">
    <property type="entry name" value="F_ACTIN_CAPPING_A_1"/>
    <property type="match status" value="1"/>
</dbReference>
<dbReference type="InterPro" id="IPR000872">
    <property type="entry name" value="Tafazzin"/>
</dbReference>
<evidence type="ECO:0000256" key="4">
    <source>
        <dbReference type="ARBA" id="ARBA00014038"/>
    </source>
</evidence>
<evidence type="ECO:0000259" key="12">
    <source>
        <dbReference type="SMART" id="SM00563"/>
    </source>
</evidence>
<keyword evidence="9" id="KW-0009">Actin-binding</keyword>
<comment type="subcellular location">
    <subcellularLocation>
        <location evidence="1">Membrane</location>
    </subcellularLocation>
</comment>
<reference evidence="13" key="1">
    <citation type="submission" date="2019-11" db="EMBL/GenBank/DDBJ databases">
        <authorList>
            <person name="Liu Y."/>
            <person name="Hou J."/>
            <person name="Li T.-Q."/>
            <person name="Guan C.-H."/>
            <person name="Wu X."/>
            <person name="Wu H.-Z."/>
            <person name="Ling F."/>
            <person name="Zhang R."/>
            <person name="Shi X.-G."/>
            <person name="Ren J.-P."/>
            <person name="Chen E.-F."/>
            <person name="Sun J.-M."/>
        </authorList>
    </citation>
    <scope>NUCLEOTIDE SEQUENCE</scope>
    <source>
        <strain evidence="13">Adult_tree_wgs_1</strain>
        <tissue evidence="13">Leaves</tissue>
    </source>
</reference>
<feature type="region of interest" description="Disordered" evidence="11">
    <location>
        <begin position="370"/>
        <end position="391"/>
    </location>
</feature>
<dbReference type="SUPFAM" id="SSF69593">
    <property type="entry name" value="Glycerol-3-phosphate (1)-acyltransferase"/>
    <property type="match status" value="1"/>
</dbReference>
<evidence type="ECO:0000256" key="7">
    <source>
        <dbReference type="ARBA" id="ARBA00023098"/>
    </source>
</evidence>
<protein>
    <recommendedName>
        <fullName evidence="4">F-actin-capping protein subunit alpha</fullName>
    </recommendedName>
</protein>
<keyword evidence="6" id="KW-0808">Transferase</keyword>
<dbReference type="Gene3D" id="3.30.1140.60">
    <property type="entry name" value="F-actin capping protein, alpha subunit"/>
    <property type="match status" value="1"/>
</dbReference>
<dbReference type="Proteomes" id="UP000626092">
    <property type="component" value="Unassembled WGS sequence"/>
</dbReference>
<dbReference type="GO" id="GO:0051016">
    <property type="term" value="P:barbed-end actin filament capping"/>
    <property type="evidence" value="ECO:0007669"/>
    <property type="project" value="InterPro"/>
</dbReference>
<dbReference type="SUPFAM" id="SSF90096">
    <property type="entry name" value="Subunits of heterodimeric actin filament capping protein Capz"/>
    <property type="match status" value="2"/>
</dbReference>
<keyword evidence="5" id="KW-0117">Actin capping</keyword>
<dbReference type="CDD" id="cd07989">
    <property type="entry name" value="LPLAT_AGPAT-like"/>
    <property type="match status" value="1"/>
</dbReference>
<dbReference type="PANTHER" id="PTHR10653:SF0">
    <property type="entry name" value="F-ACTIN-CAPPING PROTEIN SUBUNIT ALPHA"/>
    <property type="match status" value="1"/>
</dbReference>
<dbReference type="GO" id="GO:0030863">
    <property type="term" value="C:cortical cytoskeleton"/>
    <property type="evidence" value="ECO:0007669"/>
    <property type="project" value="TreeGrafter"/>
</dbReference>
<dbReference type="PANTHER" id="PTHR10653">
    <property type="entry name" value="F-ACTIN-CAPPING PROTEIN SUBUNIT ALPHA"/>
    <property type="match status" value="1"/>
</dbReference>
<feature type="domain" description="Phospholipid/glycerol acyltransferase" evidence="12">
    <location>
        <begin position="135"/>
        <end position="262"/>
    </location>
</feature>
<evidence type="ECO:0000256" key="9">
    <source>
        <dbReference type="ARBA" id="ARBA00023203"/>
    </source>
</evidence>
<dbReference type="InterPro" id="IPR037282">
    <property type="entry name" value="CapZ_alpha/beta"/>
</dbReference>
<dbReference type="GO" id="GO:0030036">
    <property type="term" value="P:actin cytoskeleton organization"/>
    <property type="evidence" value="ECO:0007669"/>
    <property type="project" value="TreeGrafter"/>
</dbReference>
<dbReference type="PROSITE" id="PS00749">
    <property type="entry name" value="F_ACTIN_CAPPING_A_2"/>
    <property type="match status" value="1"/>
</dbReference>
<dbReference type="InterPro" id="IPR042276">
    <property type="entry name" value="CapZ_alpha/beta_2"/>
</dbReference>
<evidence type="ECO:0000256" key="1">
    <source>
        <dbReference type="ARBA" id="ARBA00004370"/>
    </source>
</evidence>
<comment type="similarity">
    <text evidence="3">Belongs to the taffazin family.</text>
</comment>
<dbReference type="GO" id="GO:0051015">
    <property type="term" value="F:actin filament binding"/>
    <property type="evidence" value="ECO:0007669"/>
    <property type="project" value="TreeGrafter"/>
</dbReference>
<dbReference type="OrthoDB" id="193467at2759"/>
<keyword evidence="14" id="KW-1185">Reference proteome</keyword>
<evidence type="ECO:0000256" key="6">
    <source>
        <dbReference type="ARBA" id="ARBA00022679"/>
    </source>
</evidence>
<keyword evidence="8" id="KW-0472">Membrane</keyword>
<organism evidence="13 14">
    <name type="scientific">Rhododendron simsii</name>
    <name type="common">Sims's rhododendron</name>
    <dbReference type="NCBI Taxonomy" id="118357"/>
    <lineage>
        <taxon>Eukaryota</taxon>
        <taxon>Viridiplantae</taxon>
        <taxon>Streptophyta</taxon>
        <taxon>Embryophyta</taxon>
        <taxon>Tracheophyta</taxon>
        <taxon>Spermatophyta</taxon>
        <taxon>Magnoliopsida</taxon>
        <taxon>eudicotyledons</taxon>
        <taxon>Gunneridae</taxon>
        <taxon>Pentapetalae</taxon>
        <taxon>asterids</taxon>
        <taxon>Ericales</taxon>
        <taxon>Ericaceae</taxon>
        <taxon>Ericoideae</taxon>
        <taxon>Rhodoreae</taxon>
        <taxon>Rhododendron</taxon>
    </lineage>
</organism>
<gene>
    <name evidence="13" type="ORF">RHSIM_Rhsim07G0188500</name>
</gene>
<evidence type="ECO:0000256" key="5">
    <source>
        <dbReference type="ARBA" id="ARBA00022467"/>
    </source>
</evidence>
<name>A0A834GWF8_RHOSS</name>
<evidence type="ECO:0000256" key="3">
    <source>
        <dbReference type="ARBA" id="ARBA00010524"/>
    </source>
</evidence>
<dbReference type="AlphaFoldDB" id="A0A834GWF8"/>
<evidence type="ECO:0000313" key="13">
    <source>
        <dbReference type="EMBL" id="KAF7137747.1"/>
    </source>
</evidence>
<dbReference type="InterPro" id="IPR017865">
    <property type="entry name" value="F-actin_cap_asu_CS"/>
</dbReference>
<evidence type="ECO:0000256" key="11">
    <source>
        <dbReference type="SAM" id="MobiDB-lite"/>
    </source>
</evidence>
<comment type="similarity">
    <text evidence="2">Belongs to the F-actin-capping protein alpha subunit family.</text>
</comment>
<dbReference type="Pfam" id="PF01553">
    <property type="entry name" value="Acyltransferase"/>
    <property type="match status" value="1"/>
</dbReference>
<dbReference type="GO" id="GO:0016020">
    <property type="term" value="C:membrane"/>
    <property type="evidence" value="ECO:0007669"/>
    <property type="project" value="UniProtKB-SubCell"/>
</dbReference>
<dbReference type="Gene3D" id="3.90.1150.210">
    <property type="entry name" value="F-actin capping protein, beta subunit"/>
    <property type="match status" value="1"/>
</dbReference>
<keyword evidence="7" id="KW-0443">Lipid metabolism</keyword>
<dbReference type="GO" id="GO:0008290">
    <property type="term" value="C:F-actin capping protein complex"/>
    <property type="evidence" value="ECO:0007669"/>
    <property type="project" value="InterPro"/>
</dbReference>
<evidence type="ECO:0000256" key="8">
    <source>
        <dbReference type="ARBA" id="ARBA00023136"/>
    </source>
</evidence>
<dbReference type="InterPro" id="IPR042489">
    <property type="entry name" value="CapZ_alpha_1"/>
</dbReference>
<dbReference type="PRINTS" id="PR00979">
    <property type="entry name" value="TAFAZZIN"/>
</dbReference>
<sequence>MVGEWIERGDPWKDKVRSLQLLLRDRFRVAVDRHRRRPSFSDGYFSSTLQRWLRRFRSFRTDSLPSTTSSFCRRRVGKDVGAEEESVITRMLQALAVPILGNVCHVFMHGLNRVQIYGAEKLHQALLNRPDNQPLVTVSNHVASMDDPLVIASLLPPSILLDAHRLRWTLCATDRCFRNPVTSAFFRSVKVLPVSRGDGIYQTGMDMAISKLNNGGWVHIFPEGSRSRDGGRTMSSVKRGVGRLILDADNIPLVVPFVHVGMQDIMPIGAKIPRIGKTVTVLIGDPIYLGDLFMEGNHNKARGNLYDAVSSRIGNRLQELKIQVERLAVEQSLQSQNYPWHCTERAARILQQIDWESLGMNHYVIPEDESCDAEPRMNPNHPKESDSPELDSPEQYFRMALSNEGGIMSRIRGYVDPTELMGFAARGLFMNRGLKENLTSNQGIRPVMAWKDCWRLVYDKQMAEEDGNQEEAELSEKQKKEIAKWFLLNAPAGEIQYVAKDIRSVLDDDNVYNAAASEAFPLHNKSHLISLKLPGKSEDVLITSFGEIDENEYIEPRTAQVARVDHVKQIDVLRYSSLDALTQSNVSWISAGPWERGYAACGDPLRLGFGIGNMSSLGNALSRERWGSRSLVAKEQVLTMTARVCTKVRPATDEELPSPYVEDYRCALDAEIMKYVGEAYPKGVCSVYCARGKDVEEPGSDFELVVVISAARHSPQNFCNGSWRSIWNVEFKDDVQIVEVRGRMQVGAHYFEEGNVQLDAKHEFQDSTLFQSPDDLAVSLTNIIRHHETEYLASLQASYSNLPDTTFKDLRRKLPVTRTLFPWHNTLQFSLTRDISKELGIGK</sequence>
<accession>A0A834GWF8</accession>
<evidence type="ECO:0000256" key="2">
    <source>
        <dbReference type="ARBA" id="ARBA00010479"/>
    </source>
</evidence>
<dbReference type="SMART" id="SM00563">
    <property type="entry name" value="PlsC"/>
    <property type="match status" value="1"/>
</dbReference>